<dbReference type="PRINTS" id="PR01607">
    <property type="entry name" value="APYRASEFAMLY"/>
</dbReference>
<dbReference type="SUPFAM" id="SSF49313">
    <property type="entry name" value="Cadherin-like"/>
    <property type="match status" value="2"/>
</dbReference>
<dbReference type="InterPro" id="IPR006179">
    <property type="entry name" value="5_nucleotidase/apyrase"/>
</dbReference>
<dbReference type="GO" id="GO:0008253">
    <property type="term" value="F:5'-nucleotidase activity"/>
    <property type="evidence" value="ECO:0007669"/>
    <property type="project" value="TreeGrafter"/>
</dbReference>
<organism evidence="4 5">
    <name type="scientific">Nocardioides marmorisolisilvae</name>
    <dbReference type="NCBI Taxonomy" id="1542737"/>
    <lineage>
        <taxon>Bacteria</taxon>
        <taxon>Bacillati</taxon>
        <taxon>Actinomycetota</taxon>
        <taxon>Actinomycetes</taxon>
        <taxon>Propionibacteriales</taxon>
        <taxon>Nocardioidaceae</taxon>
        <taxon>Nocardioides</taxon>
    </lineage>
</organism>
<feature type="domain" description="LTD" evidence="3">
    <location>
        <begin position="24"/>
        <end position="156"/>
    </location>
</feature>
<dbReference type="InterPro" id="IPR013783">
    <property type="entry name" value="Ig-like_fold"/>
</dbReference>
<dbReference type="RefSeq" id="WP_123234684.1">
    <property type="nucleotide sequence ID" value="NZ_RJSG01000002.1"/>
</dbReference>
<keyword evidence="1 2" id="KW-0732">Signal</keyword>
<keyword evidence="5" id="KW-1185">Reference proteome</keyword>
<name>A0A3N0DX34_9ACTN</name>
<dbReference type="Pfam" id="PF05345">
    <property type="entry name" value="He_PIG"/>
    <property type="match status" value="2"/>
</dbReference>
<proteinExistence type="predicted"/>
<dbReference type="InterPro" id="IPR004843">
    <property type="entry name" value="Calcineurin-like_PHP"/>
</dbReference>
<dbReference type="OrthoDB" id="1016457at2"/>
<dbReference type="GO" id="GO:0005975">
    <property type="term" value="P:carbohydrate metabolic process"/>
    <property type="evidence" value="ECO:0007669"/>
    <property type="project" value="UniProtKB-ARBA"/>
</dbReference>
<sequence length="3197" mass="322066">MSARRIFATLASAAIALTGLQVLAGPPAQASSAPYANLMISEVYGGDGSANASYHHDFVELFNPTANPITFGNNSLYISYIAATSTTPGAPVAIPGATIPSFTHFMIERTANGSGATPVNQNVPHADASIALPDIAGAGGRVYLQDISTAQTTTGDVSGNAHIIDAISGNASGTLSYEGSVGTVGGGATTSLQRKDDATHGYLDTNTTATDLKAATPTPKSLVDGPLSTGPVPLALAAISNKSGFRNTPLAAIPMTATGGTAPYTYSVSGDDGISLNVNASGVISAIPGTAGTYHVTAKVTDSAASPVSKTQSFTITAAEGDAANHVVVAQVWGDGGFGNASYKNSFIELYNPTDNNVDLSGDSIAYLPANNSTNTGTPAATQQTSLTGTIPAHGYYLVAGTSSNGGAAGVDLPAPDDNSTINWNFADGTIALIDTQDPFTMPTGDLTGADHVIDALGYGVSTSFTPFAYEGALSGFITGVNIAAQRTPVGTDTNNNHTDFASIAPVAINSNGDTQPAISLAGVTDQTALVNQPATIADLQATGGVGDITYSITGQPSGISVDPHTGVISGTPTSAGVSTIKATATDTLNAKASVQFKLTVGTFLAPNPGDQTLAVGSPADIQLTASPANSSGYGFALKAGSTLPNGLSLDASTGDITGTPTATQSATPVTVTVTNKDDSTTIDVTFSITVTNSVMSIATIQGTGPRSSYAPASGTTAGQTVSTQGVVTAVWNKGYAGTGNTAALGAANSGLSGFVIQTPDANVATSPASEAIFVFYTGTSFTGKDAGGSTIAVGDSVKVSGTVSEYKAASAVSAESATEITATVANTHKLGASLGTVTLQTSLPATYADREAKEWEAFAPTDTVVTDTYQYETNGELGLASGDKPLVQPTEICGADGSPASTTCIQNAENDIVNRGYFLGTGTNVFFTSASSHYNPSKSGNSAIPLPFMDHDHSVRVGAHVTAAAGQGLILGFWPDLSSTAASRAGKWYLQPNRPVLGTPGSATDQGTPDLGTGAVSFENTRTANAAPSPANINKEGTSNIRVATFNVENFFPETGEQFAADNPAIGNSAAGVTSSTTKGCQYDYDRLGNRTLLFQCVSPFGQASAWDPVSGAVTAYKAGLANAPRGAARAEDFSRQVAKIVTAINGLGGIDANAVNHGSGADIVSLEEIENPNKLKQGITNSPLSPDLSNLKDQGQGTPIANRDDALKYLVDKLNDAAGADVWGYVKSPEEATDATSMVHMCSILRGDGISPIDGNAASRANASCSYSSMQDVIRSAFIYKKNTVVPVGNADLDFPSNPLSPDNPGNNAQPTYHGASPFDVAREPLAQFFKRVGDPNSAGFAVIVNHFKSKGGTSTSDDPNITISGDNKSDPLVGAYNEARTKEGQELVRFANQFAKKWNTDKVLILGDFNAYTQEDPIKAILAASQADPGNGRDPLNFSLLESSDPNDITYNFTSNVNVGTDAAGAVKVATPNTSGTTGTDQVGYGTVGSIDHEFMSAGFKADFTGADVWEINANETDAYDYGRYNANATNFYYGTSQGHGIPTDVSYATDLAGATPFRSSDHNPMVIGIDLPTVAAANKVTDVQIVGVNDFHGRLIADSADGGAAALAGAVNELRDQYGDDKTIFASGGDNVGASTFESFTAHDKPSLDALSTMGLDVSTVGNHEFDGQASLGADHVGWKDLVNRLMKKYDATTNPFGADASVKDPDGLPYLAANVTYSVDPDGSGPIQVGDTVAPATKTIPVTLDSGQTVKIGFVGTVTPDLNSLESPANLAGVHVDDEADTISAINHYADQLKSDGATIVVLLTHEGAASTDCSAMLGSGSSFADELNGLNDNVDAVLSGHTHLEYACSFPVDGWAGRAITERPVLQAGSYAVALDQLVYSFDADGDPVDVTSNLVGVKGPVSTLFSAPQDPAVASIVADAVAASAVAGAQTLGKLGGPFDRARLSDGTENRGGESTLGNQIAEIQRWATDSDLAFMNPGGLRADLRGQNADGSGDLTYRTAADVQPFANELTNMSLTGAQIKKVLEEQWSRDNIVNANANIPARPFLKLGVSQGFSYTYHEVTDPVHPGATLGVVDQMFLNGKPIDLAKHYSVTVNSFLASGGDNFWELANGANPVDTEQTDLAAQVDYMKQYQSTPLPVDYAQRGVRVTFPGNAPSSYSGGDTVAFALSSLLMTGPHDTQDTTITIKDGSTVLAASIPVTVGNSTQPYDDRGNASVSVQLPAGVAGAQTLKVYGNQTGALLATIKIPGVKADSTLAADDQDATYGSAGSLTATVSGATEPGGTVTFSEGSTTLGTADVASDGTATLHLDEVTLDAGAHTITADYGDSDALNDSSTTFTLTVAKATTSVDADDLSSDLGVPAQLPVTVTSPATAKPGGTVTVFDGLTAIGSGVLINGTTKVSVDTSGLSEGDNTLTVSYDGATNFASSGTTVTLTLSKGTSTVSAEDQTATYGSAGSLTATVSAEADVTGTVTFSSGGNTLGQANVASDGTATLSLDEVTLAAGSHGITATYGGSDVLSGSTTSFTLTVGKAATTVVADDASGSVGTPASVPVTVTSAATAKPGGTVTVLEGSTGVGTGTLSGGSVTISVNTMGMAAGDHTLTVKYAGAGNFAGSTKDITLTLGKLTSSVSADDQSATYGAAGSLTATVTADFPVEGTVTFSEGSNELGDATVALGGSATLNLNEVTLGGGTHTITATYGGSSQLQSSSTTFTLTVAKAATTVVGSNGSGTVGTTASVPVSVTSAATAKPNGTVTVMNGMAAVGTGVLVNGATTVQVNTSSLVGGANSLSVVYGGADNFATSAKTITLTLAKASSTTTAGNQTGTYGAPGSVTATVSAAVAPTGKVTFSEGSTTFGQGDVGSDGSATLSVPAVTLAPGAHTITATYGGNTQLQASSTTFTFTVAKAATTVVAGNATAAKGSTASVPVTVSSTAGVPGGTVRVLDAGNNQIGTGTLTNGQVTVAVSTAGLAVGANTVTVSYGGAANFATSSKTITITVTSGKKTPTVTAANVSVVYGKTVSLAITVTGVAGSPTPTGQVQVKYGTQLLGSGTLFGGHVRVTLAAKSLPPGGRALSLVYGGNTVYDPATGTATVTVTKVASTTSYQLQSGPIKVNKSGPKLLVTVKATGVTPTGTVALVINGHTYTGVLSGGQTTILLPTFTTAGTVHGTLTYSGDDFTGTSTKAVTLTVNR</sequence>
<dbReference type="InterPro" id="IPR029052">
    <property type="entry name" value="Metallo-depent_PP-like"/>
</dbReference>
<evidence type="ECO:0000313" key="4">
    <source>
        <dbReference type="EMBL" id="RNL80182.1"/>
    </source>
</evidence>
<dbReference type="InterPro" id="IPR036691">
    <property type="entry name" value="Endo/exonu/phosph_ase_sf"/>
</dbReference>
<dbReference type="EMBL" id="RJSG01000002">
    <property type="protein sequence ID" value="RNL80182.1"/>
    <property type="molecule type" value="Genomic_DNA"/>
</dbReference>
<gene>
    <name evidence="4" type="ORF">EFL95_14890</name>
</gene>
<dbReference type="Pfam" id="PF16640">
    <property type="entry name" value="Big_3_5"/>
    <property type="match status" value="8"/>
</dbReference>
<dbReference type="InterPro" id="IPR006311">
    <property type="entry name" value="TAT_signal"/>
</dbReference>
<dbReference type="CDD" id="cd04486">
    <property type="entry name" value="YhcR_OBF_like"/>
    <property type="match status" value="1"/>
</dbReference>
<dbReference type="InterPro" id="IPR032109">
    <property type="entry name" value="Big_3_5"/>
</dbReference>
<dbReference type="PROSITE" id="PS51318">
    <property type="entry name" value="TAT"/>
    <property type="match status" value="1"/>
</dbReference>
<evidence type="ECO:0000256" key="1">
    <source>
        <dbReference type="ARBA" id="ARBA00022729"/>
    </source>
</evidence>
<dbReference type="InterPro" id="IPR001322">
    <property type="entry name" value="Lamin_tail_dom"/>
</dbReference>
<dbReference type="Gene3D" id="3.60.10.10">
    <property type="entry name" value="Endonuclease/exonuclease/phosphatase"/>
    <property type="match status" value="1"/>
</dbReference>
<feature type="domain" description="LTD" evidence="3">
    <location>
        <begin position="310"/>
        <end position="463"/>
    </location>
</feature>
<dbReference type="GO" id="GO:0008768">
    <property type="term" value="F:UDP-sugar diphosphatase activity"/>
    <property type="evidence" value="ECO:0007669"/>
    <property type="project" value="TreeGrafter"/>
</dbReference>
<dbReference type="GO" id="GO:0005509">
    <property type="term" value="F:calcium ion binding"/>
    <property type="evidence" value="ECO:0007669"/>
    <property type="project" value="InterPro"/>
</dbReference>
<dbReference type="PANTHER" id="PTHR11575:SF24">
    <property type="entry name" value="5'-NUCLEOTIDASE"/>
    <property type="match status" value="1"/>
</dbReference>
<reference evidence="4 5" key="1">
    <citation type="submission" date="2018-11" db="EMBL/GenBank/DDBJ databases">
        <authorList>
            <person name="Li F."/>
        </authorList>
    </citation>
    <scope>NUCLEOTIDE SEQUENCE [LARGE SCALE GENOMIC DNA]</scope>
    <source>
        <strain evidence="4 5">KIS18-7</strain>
    </source>
</reference>
<feature type="signal peptide" evidence="2">
    <location>
        <begin position="1"/>
        <end position="24"/>
    </location>
</feature>
<dbReference type="Gene3D" id="2.60.40.10">
    <property type="entry name" value="Immunoglobulins"/>
    <property type="match status" value="12"/>
</dbReference>
<dbReference type="InterPro" id="IPR036907">
    <property type="entry name" value="5'-Nucleotdase_C_sf"/>
</dbReference>
<dbReference type="SUPFAM" id="SSF56300">
    <property type="entry name" value="Metallo-dependent phosphatases"/>
    <property type="match status" value="1"/>
</dbReference>
<comment type="caution">
    <text evidence="4">The sequence shown here is derived from an EMBL/GenBank/DDBJ whole genome shotgun (WGS) entry which is preliminary data.</text>
</comment>
<dbReference type="Proteomes" id="UP000277094">
    <property type="component" value="Unassembled WGS sequence"/>
</dbReference>
<dbReference type="Gene3D" id="3.60.21.10">
    <property type="match status" value="1"/>
</dbReference>
<dbReference type="Gene3D" id="3.90.780.10">
    <property type="entry name" value="5'-Nucleotidase, C-terminal domain"/>
    <property type="match status" value="1"/>
</dbReference>
<dbReference type="SUPFAM" id="SSF56219">
    <property type="entry name" value="DNase I-like"/>
    <property type="match status" value="1"/>
</dbReference>
<dbReference type="PROSITE" id="PS51841">
    <property type="entry name" value="LTD"/>
    <property type="match status" value="2"/>
</dbReference>
<dbReference type="Pfam" id="PF00149">
    <property type="entry name" value="Metallophos"/>
    <property type="match status" value="1"/>
</dbReference>
<feature type="chain" id="PRO_5039014035" description="LTD domain-containing protein" evidence="2">
    <location>
        <begin position="25"/>
        <end position="3197"/>
    </location>
</feature>
<dbReference type="SUPFAM" id="SSF55816">
    <property type="entry name" value="5'-nucleotidase (syn. UDP-sugar hydrolase), C-terminal domain"/>
    <property type="match status" value="1"/>
</dbReference>
<evidence type="ECO:0000256" key="2">
    <source>
        <dbReference type="SAM" id="SignalP"/>
    </source>
</evidence>
<evidence type="ECO:0000259" key="3">
    <source>
        <dbReference type="PROSITE" id="PS51841"/>
    </source>
</evidence>
<dbReference type="PANTHER" id="PTHR11575">
    <property type="entry name" value="5'-NUCLEOTIDASE-RELATED"/>
    <property type="match status" value="1"/>
</dbReference>
<protein>
    <recommendedName>
        <fullName evidence="3">LTD domain-containing protein</fullName>
    </recommendedName>
</protein>
<dbReference type="GO" id="GO:0016020">
    <property type="term" value="C:membrane"/>
    <property type="evidence" value="ECO:0007669"/>
    <property type="project" value="InterPro"/>
</dbReference>
<dbReference type="Pfam" id="PF02872">
    <property type="entry name" value="5_nucleotid_C"/>
    <property type="match status" value="1"/>
</dbReference>
<dbReference type="InterPro" id="IPR015919">
    <property type="entry name" value="Cadherin-like_sf"/>
</dbReference>
<dbReference type="GO" id="GO:0009166">
    <property type="term" value="P:nucleotide catabolic process"/>
    <property type="evidence" value="ECO:0007669"/>
    <property type="project" value="InterPro"/>
</dbReference>
<evidence type="ECO:0000313" key="5">
    <source>
        <dbReference type="Proteomes" id="UP000277094"/>
    </source>
</evidence>
<dbReference type="GO" id="GO:0030288">
    <property type="term" value="C:outer membrane-bounded periplasmic space"/>
    <property type="evidence" value="ECO:0007669"/>
    <property type="project" value="TreeGrafter"/>
</dbReference>
<dbReference type="InterPro" id="IPR008334">
    <property type="entry name" value="5'-Nucleotdase_C"/>
</dbReference>
<accession>A0A3N0DX34</accession>